<dbReference type="InterPro" id="IPR007185">
    <property type="entry name" value="DNA_pol_a/d/e_bsu"/>
</dbReference>
<dbReference type="Gene3D" id="3.60.21.50">
    <property type="match status" value="1"/>
</dbReference>
<evidence type="ECO:0000256" key="3">
    <source>
        <dbReference type="ARBA" id="ARBA00022705"/>
    </source>
</evidence>
<dbReference type="GO" id="GO:0003677">
    <property type="term" value="F:DNA binding"/>
    <property type="evidence" value="ECO:0007669"/>
    <property type="project" value="InterPro"/>
</dbReference>
<evidence type="ECO:0000313" key="5">
    <source>
        <dbReference type="EMBL" id="CBY11824.1"/>
    </source>
</evidence>
<accession>E4XPN6</accession>
<evidence type="ECO:0000259" key="4">
    <source>
        <dbReference type="Pfam" id="PF04042"/>
    </source>
</evidence>
<dbReference type="InParanoid" id="E4XPN6"/>
<evidence type="ECO:0000256" key="1">
    <source>
        <dbReference type="ARBA" id="ARBA00006035"/>
    </source>
</evidence>
<dbReference type="FunCoup" id="E4XPN6">
    <property type="interactions" value="35"/>
</dbReference>
<dbReference type="OrthoDB" id="3763at2759"/>
<dbReference type="EMBL" id="FN653095">
    <property type="protein sequence ID" value="CBY11824.1"/>
    <property type="molecule type" value="Genomic_DNA"/>
</dbReference>
<evidence type="ECO:0000313" key="6">
    <source>
        <dbReference type="Proteomes" id="UP000001307"/>
    </source>
</evidence>
<reference evidence="5" key="1">
    <citation type="journal article" date="2010" name="Science">
        <title>Plasticity of animal genome architecture unmasked by rapid evolution of a pelagic tunicate.</title>
        <authorList>
            <person name="Denoeud F."/>
            <person name="Henriet S."/>
            <person name="Mungpakdee S."/>
            <person name="Aury J.M."/>
            <person name="Da Silva C."/>
            <person name="Brinkmann H."/>
            <person name="Mikhaleva J."/>
            <person name="Olsen L.C."/>
            <person name="Jubin C."/>
            <person name="Canestro C."/>
            <person name="Bouquet J.M."/>
            <person name="Danks G."/>
            <person name="Poulain J."/>
            <person name="Campsteijn C."/>
            <person name="Adamski M."/>
            <person name="Cross I."/>
            <person name="Yadetie F."/>
            <person name="Muffato M."/>
            <person name="Louis A."/>
            <person name="Butcher S."/>
            <person name="Tsagkogeorga G."/>
            <person name="Konrad A."/>
            <person name="Singh S."/>
            <person name="Jensen M.F."/>
            <person name="Cong E.H."/>
            <person name="Eikeseth-Otteraa H."/>
            <person name="Noel B."/>
            <person name="Anthouard V."/>
            <person name="Porcel B.M."/>
            <person name="Kachouri-Lafond R."/>
            <person name="Nishino A."/>
            <person name="Ugolini M."/>
            <person name="Chourrout P."/>
            <person name="Nishida H."/>
            <person name="Aasland R."/>
            <person name="Huzurbazar S."/>
            <person name="Westhof E."/>
            <person name="Delsuc F."/>
            <person name="Lehrach H."/>
            <person name="Reinhardt R."/>
            <person name="Weissenbach J."/>
            <person name="Roy S.W."/>
            <person name="Artiguenave F."/>
            <person name="Postlethwait J.H."/>
            <person name="Manak J.R."/>
            <person name="Thompson E.M."/>
            <person name="Jaillon O."/>
            <person name="Du Pasquier L."/>
            <person name="Boudinot P."/>
            <person name="Liberles D.A."/>
            <person name="Volff J.N."/>
            <person name="Philippe H."/>
            <person name="Lenhard B."/>
            <person name="Roest Crollius H."/>
            <person name="Wincker P."/>
            <person name="Chourrout D."/>
        </authorList>
    </citation>
    <scope>NUCLEOTIDE SEQUENCE [LARGE SCALE GENOMIC DNA]</scope>
</reference>
<dbReference type="PANTHER" id="PTHR10416:SF0">
    <property type="entry name" value="DNA POLYMERASE DELTA SUBUNIT 2"/>
    <property type="match status" value="1"/>
</dbReference>
<dbReference type="Proteomes" id="UP000001307">
    <property type="component" value="Unassembled WGS sequence"/>
</dbReference>
<proteinExistence type="inferred from homology"/>
<sequence>MSNFFTGIAGEENEQKSKAKISRVQISGLLYKGDEYVRDRKSWKMKAGDQTARMKLADTFISSMCKNISVDIFTGTGDSGSLHVPTAAFHPLLFPNARQGALKCFPTPVQYNVNGTSILHISNKVMDKLFEYGNFKNTIEAMKKLLICSHSCPIAPDVIPLAPFQTIDPFTIMTAPDIMWCVGEDFYQEEFKYGKISVLLIQVPCFKDRKQAVLVKTKSSLTEAPSAQLVSFNVNL</sequence>
<name>E4XPN6_OIKDI</name>
<protein>
    <recommendedName>
        <fullName evidence="2">DNA polymerase delta subunit 2</fullName>
    </recommendedName>
</protein>
<organism evidence="5">
    <name type="scientific">Oikopleura dioica</name>
    <name type="common">Tunicate</name>
    <dbReference type="NCBI Taxonomy" id="34765"/>
    <lineage>
        <taxon>Eukaryota</taxon>
        <taxon>Metazoa</taxon>
        <taxon>Chordata</taxon>
        <taxon>Tunicata</taxon>
        <taxon>Appendicularia</taxon>
        <taxon>Copelata</taxon>
        <taxon>Oikopleuridae</taxon>
        <taxon>Oikopleura</taxon>
    </lineage>
</organism>
<dbReference type="AlphaFoldDB" id="E4XPN6"/>
<dbReference type="GO" id="GO:0043625">
    <property type="term" value="C:delta DNA polymerase complex"/>
    <property type="evidence" value="ECO:0007669"/>
    <property type="project" value="TreeGrafter"/>
</dbReference>
<comment type="similarity">
    <text evidence="1">Belongs to the DNA polymerase delta/II small subunit family.</text>
</comment>
<gene>
    <name evidence="5" type="ORF">GSOID_T00017162001</name>
</gene>
<dbReference type="Pfam" id="PF04042">
    <property type="entry name" value="DNA_pol_E_B"/>
    <property type="match status" value="1"/>
</dbReference>
<feature type="domain" description="DNA polymerase alpha/delta/epsilon subunit B" evidence="4">
    <location>
        <begin position="17"/>
        <end position="182"/>
    </location>
</feature>
<dbReference type="InterPro" id="IPR024826">
    <property type="entry name" value="DNA_pol_delta/II_ssu"/>
</dbReference>
<evidence type="ECO:0000256" key="2">
    <source>
        <dbReference type="ARBA" id="ARBA00017588"/>
    </source>
</evidence>
<dbReference type="PANTHER" id="PTHR10416">
    <property type="entry name" value="DNA POLYMERASE DELTA SUBUNIT 2"/>
    <property type="match status" value="1"/>
</dbReference>
<dbReference type="GO" id="GO:0006271">
    <property type="term" value="P:DNA strand elongation involved in DNA replication"/>
    <property type="evidence" value="ECO:0007669"/>
    <property type="project" value="TreeGrafter"/>
</dbReference>
<keyword evidence="6" id="KW-1185">Reference proteome</keyword>
<keyword evidence="3" id="KW-0235">DNA replication</keyword>